<gene>
    <name evidence="1" type="ORF">MANES_12G077200v8</name>
</gene>
<evidence type="ECO:0000313" key="2">
    <source>
        <dbReference type="Proteomes" id="UP000091857"/>
    </source>
</evidence>
<protein>
    <submittedName>
        <fullName evidence="1">Uncharacterized protein</fullName>
    </submittedName>
</protein>
<proteinExistence type="predicted"/>
<comment type="caution">
    <text evidence="1">The sequence shown here is derived from an EMBL/GenBank/DDBJ whole genome shotgun (WGS) entry which is preliminary data.</text>
</comment>
<organism evidence="1 2">
    <name type="scientific">Manihot esculenta</name>
    <name type="common">Cassava</name>
    <name type="synonym">Jatropha manihot</name>
    <dbReference type="NCBI Taxonomy" id="3983"/>
    <lineage>
        <taxon>Eukaryota</taxon>
        <taxon>Viridiplantae</taxon>
        <taxon>Streptophyta</taxon>
        <taxon>Embryophyta</taxon>
        <taxon>Tracheophyta</taxon>
        <taxon>Spermatophyta</taxon>
        <taxon>Magnoliopsida</taxon>
        <taxon>eudicotyledons</taxon>
        <taxon>Gunneridae</taxon>
        <taxon>Pentapetalae</taxon>
        <taxon>rosids</taxon>
        <taxon>fabids</taxon>
        <taxon>Malpighiales</taxon>
        <taxon>Euphorbiaceae</taxon>
        <taxon>Crotonoideae</taxon>
        <taxon>Manihoteae</taxon>
        <taxon>Manihot</taxon>
    </lineage>
</organism>
<dbReference type="EMBL" id="CM004398">
    <property type="protein sequence ID" value="KAG8642349.1"/>
    <property type="molecule type" value="Genomic_DNA"/>
</dbReference>
<sequence>MALCCDLEVDVNGEETFMVDKKLISSYSGRLSKLFGESTASARNFKVIFNDFPGGAESFELMSRFCYNNGRIDITPYNISLHCAAQFMEMNNSVSGTQNILQKTEKSLQEINDWTWSELLITIKQCQDLFPSTNSLAIAEKCMKSIVGRVALSSESSPCPSTSPDNSSIRFSCDTRSTQSLKSSVSQPTWFLLYYQKSKFYAATSDEKRKVVKTVIDMLYILDWSYVLCKSLFGILRVALNLNISKCSRKKLESMMGSKMDQATLDNLLIPSHDVMSCSYDINLVLRLLKSFLHDGNSLVTSLRLKKVARLMDLYIAEVAPDPCLKPSKFLALAVALPDSARDSYDEIYHATDIYLQVHDGLSEEEKMKIYCVLNCEKLSPEASMHLSQNKKFPSKSAVQALKSQQLKLKSLFQGTNNSKRFGGSPSRLGEMGSKGKTNEASEQVVLHTGKLELSTDSDKLKAHLQGMQCRVIRLEEACRKMQSQMAKIMKSRVSSYNNPRSLPKLCS</sequence>
<dbReference type="Proteomes" id="UP000091857">
    <property type="component" value="Chromosome 12"/>
</dbReference>
<name>A0ACB7GPP7_MANES</name>
<accession>A0ACB7GPP7</accession>
<keyword evidence="2" id="KW-1185">Reference proteome</keyword>
<evidence type="ECO:0000313" key="1">
    <source>
        <dbReference type="EMBL" id="KAG8642349.1"/>
    </source>
</evidence>
<reference evidence="2" key="1">
    <citation type="journal article" date="2016" name="Nat. Biotechnol.">
        <title>Sequencing wild and cultivated cassava and related species reveals extensive interspecific hybridization and genetic diversity.</title>
        <authorList>
            <person name="Bredeson J.V."/>
            <person name="Lyons J.B."/>
            <person name="Prochnik S.E."/>
            <person name="Wu G.A."/>
            <person name="Ha C.M."/>
            <person name="Edsinger-Gonzales E."/>
            <person name="Grimwood J."/>
            <person name="Schmutz J."/>
            <person name="Rabbi I.Y."/>
            <person name="Egesi C."/>
            <person name="Nauluvula P."/>
            <person name="Lebot V."/>
            <person name="Ndunguru J."/>
            <person name="Mkamilo G."/>
            <person name="Bart R.S."/>
            <person name="Setter T.L."/>
            <person name="Gleadow R.M."/>
            <person name="Kulakow P."/>
            <person name="Ferguson M.E."/>
            <person name="Rounsley S."/>
            <person name="Rokhsar D.S."/>
        </authorList>
    </citation>
    <scope>NUCLEOTIDE SEQUENCE [LARGE SCALE GENOMIC DNA]</scope>
    <source>
        <strain evidence="2">cv. AM560-2</strain>
    </source>
</reference>